<dbReference type="InterPro" id="IPR039421">
    <property type="entry name" value="Type_1_exporter"/>
</dbReference>
<dbReference type="PANTHER" id="PTHR43394">
    <property type="entry name" value="ATP-DEPENDENT PERMEASE MDL1, MITOCHONDRIAL"/>
    <property type="match status" value="1"/>
</dbReference>
<dbReference type="SMART" id="SM00382">
    <property type="entry name" value="AAA"/>
    <property type="match status" value="1"/>
</dbReference>
<protein>
    <submittedName>
        <fullName evidence="4">ATP-binding cassette domain-containing protein</fullName>
    </submittedName>
</protein>
<dbReference type="Pfam" id="PF00005">
    <property type="entry name" value="ABC_tran"/>
    <property type="match status" value="1"/>
</dbReference>
<proteinExistence type="predicted"/>
<dbReference type="InterPro" id="IPR027417">
    <property type="entry name" value="P-loop_NTPase"/>
</dbReference>
<dbReference type="PANTHER" id="PTHR43394:SF1">
    <property type="entry name" value="ATP-BINDING CASSETTE SUB-FAMILY B MEMBER 10, MITOCHONDRIAL"/>
    <property type="match status" value="1"/>
</dbReference>
<dbReference type="EMBL" id="CP157947">
    <property type="protein sequence ID" value="XBS71530.1"/>
    <property type="molecule type" value="Genomic_DNA"/>
</dbReference>
<evidence type="ECO:0000256" key="1">
    <source>
        <dbReference type="ARBA" id="ARBA00022741"/>
    </source>
</evidence>
<dbReference type="PROSITE" id="PS50893">
    <property type="entry name" value="ABC_TRANSPORTER_2"/>
    <property type="match status" value="1"/>
</dbReference>
<evidence type="ECO:0000256" key="2">
    <source>
        <dbReference type="ARBA" id="ARBA00022840"/>
    </source>
</evidence>
<dbReference type="SUPFAM" id="SSF52540">
    <property type="entry name" value="P-loop containing nucleoside triphosphate hydrolases"/>
    <property type="match status" value="1"/>
</dbReference>
<keyword evidence="2 4" id="KW-0067">ATP-binding</keyword>
<evidence type="ECO:0000313" key="4">
    <source>
        <dbReference type="EMBL" id="XBS71530.1"/>
    </source>
</evidence>
<keyword evidence="1" id="KW-0547">Nucleotide-binding</keyword>
<evidence type="ECO:0000259" key="3">
    <source>
        <dbReference type="PROSITE" id="PS50893"/>
    </source>
</evidence>
<name>A0AAU7QEZ2_9GAMM</name>
<gene>
    <name evidence="4" type="ORF">ABK905_11750</name>
</gene>
<sequence length="317" mass="34259">MAIPQLVTIGSLIIILSWHFESVAFHFVNLFDSLGILRAGMRELSSIPADLPCGNTPPALPEPGRVMLRDVSVSYNGTAILKEISLGIAPGDRVGIVGPSGAGKSTLLAVLRGDVPLDGGKVELHGLPLSPCQAAVFAISSSEALQNALMFNRSVAENISYGREPCHRESIMQAASIAQVAGLIDNLPNGLDTIIGERGSILSTGERQRINIARALLKSGPLLIFDEATSSVDTRSEAKIFDYLVHHRPDSTLLVVSHRLASLRHFDQIVVMDQGRIVDIGRYEELSARCGLFHALMQEEESNENASLNPRGRRETR</sequence>
<dbReference type="Gene3D" id="3.40.50.300">
    <property type="entry name" value="P-loop containing nucleotide triphosphate hydrolases"/>
    <property type="match status" value="1"/>
</dbReference>
<dbReference type="GO" id="GO:0015421">
    <property type="term" value="F:ABC-type oligopeptide transporter activity"/>
    <property type="evidence" value="ECO:0007669"/>
    <property type="project" value="TreeGrafter"/>
</dbReference>
<reference evidence="4" key="1">
    <citation type="submission" date="2024-06" db="EMBL/GenBank/DDBJ databases">
        <authorList>
            <person name="Coelho C."/>
            <person name="Bento M."/>
            <person name="Garcia E."/>
            <person name="Camelo A."/>
            <person name="Brandao I."/>
            <person name="Espirito Santo C."/>
            <person name="Trovao J."/>
            <person name="Verissimo A."/>
            <person name="Costa J."/>
            <person name="Tiago I."/>
        </authorList>
    </citation>
    <scope>NUCLEOTIDE SEQUENCE</scope>
    <source>
        <strain evidence="4">KWT182</strain>
    </source>
</reference>
<feature type="domain" description="ABC transporter" evidence="3">
    <location>
        <begin position="66"/>
        <end position="299"/>
    </location>
</feature>
<dbReference type="AlphaFoldDB" id="A0AAU7QEZ2"/>
<dbReference type="InterPro" id="IPR003439">
    <property type="entry name" value="ABC_transporter-like_ATP-bd"/>
</dbReference>
<dbReference type="InterPro" id="IPR003593">
    <property type="entry name" value="AAA+_ATPase"/>
</dbReference>
<dbReference type="GO" id="GO:0016887">
    <property type="term" value="F:ATP hydrolysis activity"/>
    <property type="evidence" value="ECO:0007669"/>
    <property type="project" value="InterPro"/>
</dbReference>
<dbReference type="GO" id="GO:0005524">
    <property type="term" value="F:ATP binding"/>
    <property type="evidence" value="ECO:0007669"/>
    <property type="project" value="UniProtKB-KW"/>
</dbReference>
<organism evidence="4">
    <name type="scientific">Acerihabitans sp. KWT182</name>
    <dbReference type="NCBI Taxonomy" id="3157919"/>
    <lineage>
        <taxon>Bacteria</taxon>
        <taxon>Pseudomonadati</taxon>
        <taxon>Pseudomonadota</taxon>
        <taxon>Gammaproteobacteria</taxon>
        <taxon>Enterobacterales</taxon>
        <taxon>Pectobacteriaceae</taxon>
        <taxon>Acerihabitans</taxon>
    </lineage>
</organism>
<accession>A0AAU7QEZ2</accession>